<reference evidence="2" key="1">
    <citation type="journal article" date="2006" name="Appl. Environ. Microbiol.">
        <title>Complete genome sequence of the marine, chemolithoautotrophic, ammonia-oxidizing bacterium Nitrosococcus oceani ATCC 19707.</title>
        <authorList>
            <person name="Klotz M.G."/>
            <person name="Arp D.J."/>
            <person name="Chain P.S.G."/>
            <person name="El-Sheikh A.F."/>
            <person name="Hauser L.J."/>
            <person name="Hommes N.G."/>
            <person name="Larimer F.W."/>
            <person name="Malfatti S.A."/>
            <person name="Norton J.M."/>
            <person name="Poret-Peterson A.T."/>
            <person name="Vergez L.M."/>
            <person name="Ward B.B."/>
        </authorList>
    </citation>
    <scope>NUCLEOTIDE SEQUENCE [LARGE SCALE GENOMIC DNA]</scope>
    <source>
        <strain evidence="2">ATCC 19707 / BCRC 17464 / NCIMB 11848 / C-107</strain>
    </source>
</reference>
<gene>
    <name evidence="1" type="ordered locus">Noc_1327</name>
</gene>
<evidence type="ECO:0000313" key="1">
    <source>
        <dbReference type="EMBL" id="ABA57825.1"/>
    </source>
</evidence>
<protein>
    <recommendedName>
        <fullName evidence="3">PEP-CTERM/exosortase system-associated acyltransferase</fullName>
    </recommendedName>
</protein>
<dbReference type="Gene3D" id="3.40.630.30">
    <property type="match status" value="1"/>
</dbReference>
<dbReference type="InParanoid" id="Q3JBH1"/>
<dbReference type="KEGG" id="noc:Noc_1327"/>
<evidence type="ECO:0000313" key="2">
    <source>
        <dbReference type="Proteomes" id="UP000006838"/>
    </source>
</evidence>
<organism evidence="1 2">
    <name type="scientific">Nitrosococcus oceani (strain ATCC 19707 / BCRC 17464 / JCM 30415 / NCIMB 11848 / C-107)</name>
    <dbReference type="NCBI Taxonomy" id="323261"/>
    <lineage>
        <taxon>Bacteria</taxon>
        <taxon>Pseudomonadati</taxon>
        <taxon>Pseudomonadota</taxon>
        <taxon>Gammaproteobacteria</taxon>
        <taxon>Chromatiales</taxon>
        <taxon>Chromatiaceae</taxon>
        <taxon>Nitrosococcus</taxon>
    </lineage>
</organism>
<dbReference type="EMBL" id="CP000127">
    <property type="protein sequence ID" value="ABA57825.1"/>
    <property type="molecule type" value="Genomic_DNA"/>
</dbReference>
<dbReference type="NCBIfam" id="TIGR03694">
    <property type="entry name" value="exosort_acyl"/>
    <property type="match status" value="1"/>
</dbReference>
<dbReference type="eggNOG" id="COG3916">
    <property type="taxonomic scope" value="Bacteria"/>
</dbReference>
<dbReference type="InterPro" id="IPR022484">
    <property type="entry name" value="PEP-CTERM/exosrtase_acylTfrase"/>
</dbReference>
<evidence type="ECO:0008006" key="3">
    <source>
        <dbReference type="Google" id="ProtNLM"/>
    </source>
</evidence>
<dbReference type="Proteomes" id="UP000006838">
    <property type="component" value="Chromosome"/>
</dbReference>
<dbReference type="HOGENOM" id="CLU_072758_0_0_6"/>
<proteinExistence type="predicted"/>
<dbReference type="InterPro" id="IPR016181">
    <property type="entry name" value="Acyl_CoA_acyltransferase"/>
</dbReference>
<dbReference type="STRING" id="323261.Noc_1327"/>
<dbReference type="SUPFAM" id="SSF55729">
    <property type="entry name" value="Acyl-CoA N-acyltransferases (Nat)"/>
    <property type="match status" value="1"/>
</dbReference>
<dbReference type="RefSeq" id="WP_002808742.1">
    <property type="nucleotide sequence ID" value="NC_007484.1"/>
</dbReference>
<dbReference type="AlphaFoldDB" id="Q3JBH1"/>
<name>Q3JBH1_NITOC</name>
<keyword evidence="2" id="KW-1185">Reference proteome</keyword>
<dbReference type="Pfam" id="PF13444">
    <property type="entry name" value="Acetyltransf_5"/>
    <property type="match status" value="1"/>
</dbReference>
<sequence>MTESLAEIYKKYFEIYPQVDEAPEQLAEVYRLRFQVYCVENPFEDSSHHPDGLEKDPFDDCSIHSLLVHRQTSLTAGTVRLVLPSEDNPALALPINQLCREPLLNDLNLLPRSTLAEVSRFAVSKNFRRRLGEASSPSGVSTEWHEAQAREQGRKIPHLCLGLIQALVGNSYKYGVTHWSAVMEPALLRMLKRVGIHFINSGPLIEYHGWRQPCYAELAPMLSQVKLERPDVWELITDDGRYGQ</sequence>
<accession>Q3JBH1</accession>